<organism evidence="2 3">
    <name type="scientific">Cephalotrichum gorgonifer</name>
    <dbReference type="NCBI Taxonomy" id="2041049"/>
    <lineage>
        <taxon>Eukaryota</taxon>
        <taxon>Fungi</taxon>
        <taxon>Dikarya</taxon>
        <taxon>Ascomycota</taxon>
        <taxon>Pezizomycotina</taxon>
        <taxon>Sordariomycetes</taxon>
        <taxon>Hypocreomycetidae</taxon>
        <taxon>Microascales</taxon>
        <taxon>Microascaceae</taxon>
        <taxon>Cephalotrichum</taxon>
    </lineage>
</organism>
<feature type="compositionally biased region" description="Low complexity" evidence="1">
    <location>
        <begin position="30"/>
        <end position="47"/>
    </location>
</feature>
<dbReference type="Proteomes" id="UP001187682">
    <property type="component" value="Unassembled WGS sequence"/>
</dbReference>
<feature type="region of interest" description="Disordered" evidence="1">
    <location>
        <begin position="185"/>
        <end position="251"/>
    </location>
</feature>
<feature type="compositionally biased region" description="Low complexity" evidence="1">
    <location>
        <begin position="54"/>
        <end position="69"/>
    </location>
</feature>
<sequence>MPGLIPLMLNTTASGLRQPSGKMHSAAAHPTSPQSASPKSATSSGSSDGALQGLSSSPHLPSAHSSPPALHRLTRRFSSQPSSPALPILPYTQVEWAKAVSEVKRLYLNRRYRLCSARCSGILDNIKDTTTAEPAYLIYLHFYAATSMEMSARALHSSTPHRAVLLRQAETHYTRAADLIQSENVSRQRFSRASTTTSSSSSNIYSPVSSVGSRGSTVSTRLSSPTPSLSGTEERLPSALKTGPPSAAARKKRVTFSFSEPTPMIRPDSPTLGFDAWFEPPPPPELDEPVVKHIPLPQSLPRSPTGSEEEDYMGMSASAFRYSGLFFAEAATDRYACILADLLAQVNLHLRAVRAELQGGNEMPPASSWGSVSSVSGSFSSCASGTSSSGSLDGEEEREADLRARIDRLRQSGWRRRRFDPDRYKALRESVLAEMP</sequence>
<feature type="compositionally biased region" description="Low complexity" evidence="1">
    <location>
        <begin position="187"/>
        <end position="231"/>
    </location>
</feature>
<reference evidence="2" key="1">
    <citation type="submission" date="2018-03" db="EMBL/GenBank/DDBJ databases">
        <authorList>
            <person name="Guldener U."/>
        </authorList>
    </citation>
    <scope>NUCLEOTIDE SEQUENCE</scope>
</reference>
<proteinExistence type="predicted"/>
<protein>
    <submittedName>
        <fullName evidence="2">Uncharacterized protein</fullName>
    </submittedName>
</protein>
<keyword evidence="3" id="KW-1185">Reference proteome</keyword>
<feature type="region of interest" description="Disordered" evidence="1">
    <location>
        <begin position="1"/>
        <end position="69"/>
    </location>
</feature>
<accession>A0AAE8MQ09</accession>
<dbReference type="EMBL" id="ONZQ02000001">
    <property type="protein sequence ID" value="SPN96945.1"/>
    <property type="molecule type" value="Genomic_DNA"/>
</dbReference>
<evidence type="ECO:0000256" key="1">
    <source>
        <dbReference type="SAM" id="MobiDB-lite"/>
    </source>
</evidence>
<evidence type="ECO:0000313" key="3">
    <source>
        <dbReference type="Proteomes" id="UP001187682"/>
    </source>
</evidence>
<dbReference type="AlphaFoldDB" id="A0AAE8MQ09"/>
<gene>
    <name evidence="2" type="ORF">DNG_00463</name>
</gene>
<evidence type="ECO:0000313" key="2">
    <source>
        <dbReference type="EMBL" id="SPN96945.1"/>
    </source>
</evidence>
<comment type="caution">
    <text evidence="2">The sequence shown here is derived from an EMBL/GenBank/DDBJ whole genome shotgun (WGS) entry which is preliminary data.</text>
</comment>
<name>A0AAE8MQ09_9PEZI</name>